<comment type="subunit">
    <text evidence="9">Homodimer. Forms a heterotetramer composed of two Mre11 subunits and two Rad50 subunits.</text>
</comment>
<dbReference type="InterPro" id="IPR004843">
    <property type="entry name" value="Calcineurin-like_PHP"/>
</dbReference>
<dbReference type="EMBL" id="CP029287">
    <property type="protein sequence ID" value="AWR98934.1"/>
    <property type="molecule type" value="Genomic_DNA"/>
</dbReference>
<keyword evidence="4 9" id="KW-0227">DNA damage</keyword>
<dbReference type="GO" id="GO:0000403">
    <property type="term" value="F:Y-form DNA binding"/>
    <property type="evidence" value="ECO:0007669"/>
    <property type="project" value="UniProtKB-UniRule"/>
</dbReference>
<evidence type="ECO:0000256" key="9">
    <source>
        <dbReference type="HAMAP-Rule" id="MF_02044"/>
    </source>
</evidence>
<dbReference type="OrthoDB" id="11638at2157"/>
<evidence type="ECO:0000256" key="2">
    <source>
        <dbReference type="ARBA" id="ARBA00022723"/>
    </source>
</evidence>
<proteinExistence type="inferred from homology"/>
<dbReference type="GeneID" id="36834400"/>
<dbReference type="PANTHER" id="PTHR30337">
    <property type="entry name" value="COMPONENT OF ATP-DEPENDENT DSDNA EXONUCLEASE"/>
    <property type="match status" value="1"/>
</dbReference>
<evidence type="ECO:0000256" key="1">
    <source>
        <dbReference type="ARBA" id="ARBA00022722"/>
    </source>
</evidence>
<dbReference type="KEGG" id="mhk:DFR87_03620"/>
<feature type="binding site" evidence="9">
    <location>
        <position position="10"/>
    </location>
    <ligand>
        <name>Mn(2+)</name>
        <dbReference type="ChEBI" id="CHEBI:29035"/>
        <label>1</label>
    </ligand>
</feature>
<keyword evidence="2 9" id="KW-0479">Metal-binding</keyword>
<dbReference type="GO" id="GO:0006302">
    <property type="term" value="P:double-strand break repair"/>
    <property type="evidence" value="ECO:0007669"/>
    <property type="project" value="UniProtKB-UniRule"/>
</dbReference>
<keyword evidence="1 9" id="KW-0540">Nuclease</keyword>
<dbReference type="PANTHER" id="PTHR30337:SF0">
    <property type="entry name" value="NUCLEASE SBCCD SUBUNIT D"/>
    <property type="match status" value="1"/>
</dbReference>
<feature type="binding site" evidence="9">
    <location>
        <position position="84"/>
    </location>
    <ligand>
        <name>Mn(2+)</name>
        <dbReference type="ChEBI" id="CHEBI:29035"/>
        <label>2</label>
    </ligand>
</feature>
<dbReference type="Proteomes" id="UP000247586">
    <property type="component" value="Chromosome"/>
</dbReference>
<keyword evidence="7 9" id="KW-0234">DNA repair</keyword>
<organism evidence="11 12">
    <name type="scientific">Metallosphaera hakonensis JCM 8857 = DSM 7519</name>
    <dbReference type="NCBI Taxonomy" id="1293036"/>
    <lineage>
        <taxon>Archaea</taxon>
        <taxon>Thermoproteota</taxon>
        <taxon>Thermoprotei</taxon>
        <taxon>Sulfolobales</taxon>
        <taxon>Sulfolobaceae</taxon>
        <taxon>Metallosphaera</taxon>
    </lineage>
</organism>
<dbReference type="AlphaFoldDB" id="A0A2U9ISF4"/>
<evidence type="ECO:0000313" key="12">
    <source>
        <dbReference type="Proteomes" id="UP000247586"/>
    </source>
</evidence>
<dbReference type="InterPro" id="IPR050535">
    <property type="entry name" value="DNA_Repair-Maintenance_Comp"/>
</dbReference>
<dbReference type="InterPro" id="IPR029052">
    <property type="entry name" value="Metallo-depent_PP-like"/>
</dbReference>
<dbReference type="RefSeq" id="WP_110368924.1">
    <property type="nucleotide sequence ID" value="NZ_CP029287.2"/>
</dbReference>
<keyword evidence="8 9" id="KW-0464">Manganese</keyword>
<comment type="function">
    <text evidence="9">Part of the Rad50/Mre11 complex, which is involved in the early steps of DNA double-strand break (DSB) repair. The complex may facilitate opening of the processed DNA ends to aid in the recruitment of HerA and NurA. Mre11 binds to DSB ends and has both double-stranded 3'-5' exonuclease activity and single-stranded endonuclease activity.</text>
</comment>
<reference evidence="12" key="3">
    <citation type="submission" date="2020-03" db="EMBL/GenBank/DDBJ databases">
        <title>Sequencing and Assembly of Multiple Reported Metal-Biooxidizing Members of the Extremely Thermoacidophilic Archaeal Family Sulfolobaceae.</title>
        <authorList>
            <person name="Counts J.A."/>
            <person name="Kelly R.M."/>
        </authorList>
    </citation>
    <scope>NUCLEOTIDE SEQUENCE [LARGE SCALE GENOMIC DNA]</scope>
    <source>
        <strain evidence="12">HO1-1</strain>
    </source>
</reference>
<dbReference type="CDD" id="cd00840">
    <property type="entry name" value="MPP_Mre11_N"/>
    <property type="match status" value="1"/>
</dbReference>
<evidence type="ECO:0000256" key="8">
    <source>
        <dbReference type="ARBA" id="ARBA00023211"/>
    </source>
</evidence>
<dbReference type="GO" id="GO:0004519">
    <property type="term" value="F:endonuclease activity"/>
    <property type="evidence" value="ECO:0007669"/>
    <property type="project" value="UniProtKB-UniRule"/>
</dbReference>
<feature type="binding site" evidence="9">
    <location>
        <position position="8"/>
    </location>
    <ligand>
        <name>Mn(2+)</name>
        <dbReference type="ChEBI" id="CHEBI:29035"/>
        <label>1</label>
    </ligand>
</feature>
<protein>
    <recommendedName>
        <fullName evidence="9">DNA double-strand break repair protein Mre11</fullName>
        <ecNumber evidence="9">3.1.-.-</ecNumber>
    </recommendedName>
</protein>
<comment type="cofactor">
    <cofactor evidence="9">
        <name>Mn(2+)</name>
        <dbReference type="ChEBI" id="CHEBI:29035"/>
    </cofactor>
    <text evidence="9">Binds 2 manganese ions per subunit.</text>
</comment>
<sequence length="390" mass="44562">MLLLHISDTHLGSRRYDKEFREQDVFDVFTQLVEIAVKEHVKAVIHSGDLFDVYKPGNKALKFFVDSTKPLRDKGIHFINIPGDHDTPKVKEELYPQRLLGESLGLIKVIMGDQGPKFIELNEDGLRVKIYGIRHMSNVYKDALQELLSSIKPDGDRNVLMLHQGIREFLPYDESWQLELGSLPSGFQYYACGHLHSRRLHNLPGGGKLAISGSPEIIREEEIKGWSELGKGAFLIDLSKKEAEVLPLNVKVRLQKVININVDSVEQDIANIRRSIESEMLENNLIDSKKRPILHVVLKGDSIKRGTAIKKLASLQDFAEFYRIYKDETEDPRKPVDAPDNAGTVRELMESYLRSQGYNDDEVKLVLEIIEKHDSDEADELLRKFAELRK</sequence>
<gene>
    <name evidence="9" type="primary">mre11</name>
    <name evidence="11" type="ORF">DFR87_03620</name>
</gene>
<feature type="binding site" evidence="9">
    <location>
        <position position="49"/>
    </location>
    <ligand>
        <name>Mn(2+)</name>
        <dbReference type="ChEBI" id="CHEBI:29035"/>
        <label>1</label>
    </ligand>
</feature>
<evidence type="ECO:0000256" key="4">
    <source>
        <dbReference type="ARBA" id="ARBA00022763"/>
    </source>
</evidence>
<dbReference type="InterPro" id="IPR032885">
    <property type="entry name" value="Mre11_archaea-type"/>
</dbReference>
<keyword evidence="5 9" id="KW-0378">Hydrolase</keyword>
<evidence type="ECO:0000256" key="7">
    <source>
        <dbReference type="ARBA" id="ARBA00023204"/>
    </source>
</evidence>
<feature type="binding site" evidence="9">
    <location>
        <position position="196"/>
    </location>
    <ligand>
        <name>Mn(2+)</name>
        <dbReference type="ChEBI" id="CHEBI:29035"/>
        <label>1</label>
    </ligand>
</feature>
<evidence type="ECO:0000256" key="3">
    <source>
        <dbReference type="ARBA" id="ARBA00022759"/>
    </source>
</evidence>
<comment type="similarity">
    <text evidence="9">Belongs to the MRE11/RAD32 family.</text>
</comment>
<feature type="domain" description="Calcineurin-like phosphoesterase" evidence="10">
    <location>
        <begin position="1"/>
        <end position="197"/>
    </location>
</feature>
<comment type="activity regulation">
    <text evidence="9">Nuclease activity is regulated by Rad50.</text>
</comment>
<feature type="binding site" evidence="9">
    <location>
        <position position="163"/>
    </location>
    <ligand>
        <name>Mn(2+)</name>
        <dbReference type="ChEBI" id="CHEBI:29035"/>
        <label>2</label>
    </ligand>
</feature>
<dbReference type="GO" id="GO:0008408">
    <property type="term" value="F:3'-5' exonuclease activity"/>
    <property type="evidence" value="ECO:0007669"/>
    <property type="project" value="UniProtKB-UniRule"/>
</dbReference>
<dbReference type="Gene3D" id="3.60.21.10">
    <property type="match status" value="1"/>
</dbReference>
<evidence type="ECO:0000313" key="11">
    <source>
        <dbReference type="EMBL" id="AWR98934.1"/>
    </source>
</evidence>
<name>A0A2U9ISF4_9CREN</name>
<feature type="binding site" evidence="9">
    <location>
        <position position="49"/>
    </location>
    <ligand>
        <name>Mn(2+)</name>
        <dbReference type="ChEBI" id="CHEBI:29035"/>
        <label>2</label>
    </ligand>
</feature>
<dbReference type="InterPro" id="IPR041796">
    <property type="entry name" value="Mre11_N"/>
</dbReference>
<dbReference type="HAMAP" id="MF_02044">
    <property type="entry name" value="Mre11"/>
    <property type="match status" value="1"/>
</dbReference>
<reference evidence="11 12" key="1">
    <citation type="submission" date="2018-05" db="EMBL/GenBank/DDBJ databases">
        <title>Complete Genome Sequences of Extremely Thermoacidophilic, Metal-Mobilizing Type-Strain Members of the Archaeal Family Sulfolobaceae: Acidianus brierleyi DSM-1651T, Acidianus sulfidivorans DSM-18786T, Metallosphaera hakonensis DSM-7519T, and Metallosphaera prunae DSM-10039T.</title>
        <authorList>
            <person name="Counts J.A."/>
            <person name="Kelly R.M."/>
        </authorList>
    </citation>
    <scope>NUCLEOTIDE SEQUENCE [LARGE SCALE GENOMIC DNA]</scope>
    <source>
        <strain evidence="11 12">HO1-1</strain>
    </source>
</reference>
<feature type="active site" description="Proton donor" evidence="9">
    <location>
        <position position="85"/>
    </location>
</feature>
<feature type="binding site" evidence="9">
    <location>
        <position position="194"/>
    </location>
    <ligand>
        <name>Mn(2+)</name>
        <dbReference type="ChEBI" id="CHEBI:29035"/>
        <label>2</label>
    </ligand>
</feature>
<dbReference type="InterPro" id="IPR053459">
    <property type="entry name" value="DSB_Repair_Mre11/Rad50"/>
</dbReference>
<reference evidence="12" key="2">
    <citation type="submission" date="2020-03" db="EMBL/GenBank/DDBJ databases">
        <title>Complete Genome Sequences of Extremely Thermoacidophilic, Metal-Mobilizing Type-Strain Members of the Archaeal Family Sulfolobaceae: Acidianus brierleyi DSM-1651T, Acidianus sulfidivorans DSM-18786T, Metallosphaera hakonensis DSM-7519T, and Metallosphaera prunae DSM-10039T.</title>
        <authorList>
            <person name="Counts J.A."/>
            <person name="Kelly R.M."/>
        </authorList>
    </citation>
    <scope>NUCLEOTIDE SEQUENCE [LARGE SCALE GENOMIC DNA]</scope>
    <source>
        <strain evidence="12">HO1-1</strain>
    </source>
</reference>
<keyword evidence="3 9" id="KW-0255">Endonuclease</keyword>
<dbReference type="GO" id="GO:0045027">
    <property type="term" value="F:DNA end binding"/>
    <property type="evidence" value="ECO:0007669"/>
    <property type="project" value="UniProtKB-UniRule"/>
</dbReference>
<dbReference type="SUPFAM" id="SSF56300">
    <property type="entry name" value="Metallo-dependent phosphatases"/>
    <property type="match status" value="1"/>
</dbReference>
<evidence type="ECO:0000256" key="6">
    <source>
        <dbReference type="ARBA" id="ARBA00022839"/>
    </source>
</evidence>
<keyword evidence="12" id="KW-1185">Reference proteome</keyword>
<dbReference type="STRING" id="1293036.GCA_001315825_01799"/>
<evidence type="ECO:0000259" key="10">
    <source>
        <dbReference type="Pfam" id="PF00149"/>
    </source>
</evidence>
<evidence type="ECO:0000256" key="5">
    <source>
        <dbReference type="ARBA" id="ARBA00022801"/>
    </source>
</evidence>
<dbReference type="Pfam" id="PF00149">
    <property type="entry name" value="Metallophos"/>
    <property type="match status" value="1"/>
</dbReference>
<keyword evidence="6 9" id="KW-0269">Exonuclease</keyword>
<accession>A0A2U9ISF4</accession>
<dbReference type="GO" id="GO:0030145">
    <property type="term" value="F:manganese ion binding"/>
    <property type="evidence" value="ECO:0007669"/>
    <property type="project" value="UniProtKB-UniRule"/>
</dbReference>
<dbReference type="EC" id="3.1.-.-" evidence="9"/>
<dbReference type="NCBIfam" id="NF041031">
    <property type="entry name" value="Mre11_Sulfo"/>
    <property type="match status" value="1"/>
</dbReference>